<name>X1B3U1_9ZZZZ</name>
<dbReference type="Gene3D" id="3.40.50.880">
    <property type="match status" value="1"/>
</dbReference>
<dbReference type="EMBL" id="BART01028425">
    <property type="protein sequence ID" value="GAG90399.1"/>
    <property type="molecule type" value="Genomic_DNA"/>
</dbReference>
<evidence type="ECO:0000259" key="1">
    <source>
        <dbReference type="Pfam" id="PF01965"/>
    </source>
</evidence>
<organism evidence="2">
    <name type="scientific">marine sediment metagenome</name>
    <dbReference type="NCBI Taxonomy" id="412755"/>
    <lineage>
        <taxon>unclassified sequences</taxon>
        <taxon>metagenomes</taxon>
        <taxon>ecological metagenomes</taxon>
    </lineage>
</organism>
<feature type="domain" description="DJ-1/PfpI" evidence="1">
    <location>
        <begin position="5"/>
        <end position="81"/>
    </location>
</feature>
<dbReference type="SUPFAM" id="SSF52317">
    <property type="entry name" value="Class I glutamine amidotransferase-like"/>
    <property type="match status" value="1"/>
</dbReference>
<comment type="caution">
    <text evidence="2">The sequence shown here is derived from an EMBL/GenBank/DDBJ whole genome shotgun (WGS) entry which is preliminary data.</text>
</comment>
<dbReference type="InterPro" id="IPR029062">
    <property type="entry name" value="Class_I_gatase-like"/>
</dbReference>
<dbReference type="AlphaFoldDB" id="X1B3U1"/>
<sequence length="90" mass="9772">MLSGKRIAILAEEWFEDSEIIEPMRAMKNADVRVAIVGSGSKETYTGKRGNAIVRVDTTADKVSAEDFDGIIVPGAMLPTRCACTSPWLI</sequence>
<evidence type="ECO:0000313" key="2">
    <source>
        <dbReference type="EMBL" id="GAG90399.1"/>
    </source>
</evidence>
<gene>
    <name evidence="2" type="ORF">S01H4_50121</name>
</gene>
<accession>X1B3U1</accession>
<dbReference type="Pfam" id="PF01965">
    <property type="entry name" value="DJ-1_PfpI"/>
    <property type="match status" value="1"/>
</dbReference>
<reference evidence="2" key="1">
    <citation type="journal article" date="2014" name="Front. Microbiol.">
        <title>High frequency of phylogenetically diverse reductive dehalogenase-homologous genes in deep subseafloor sedimentary metagenomes.</title>
        <authorList>
            <person name="Kawai M."/>
            <person name="Futagami T."/>
            <person name="Toyoda A."/>
            <person name="Takaki Y."/>
            <person name="Nishi S."/>
            <person name="Hori S."/>
            <person name="Arai W."/>
            <person name="Tsubouchi T."/>
            <person name="Morono Y."/>
            <person name="Uchiyama I."/>
            <person name="Ito T."/>
            <person name="Fujiyama A."/>
            <person name="Inagaki F."/>
            <person name="Takami H."/>
        </authorList>
    </citation>
    <scope>NUCLEOTIDE SEQUENCE</scope>
    <source>
        <strain evidence="2">Expedition CK06-06</strain>
    </source>
</reference>
<proteinExistence type="predicted"/>
<protein>
    <recommendedName>
        <fullName evidence="1">DJ-1/PfpI domain-containing protein</fullName>
    </recommendedName>
</protein>
<dbReference type="InterPro" id="IPR002818">
    <property type="entry name" value="DJ-1/PfpI"/>
</dbReference>